<protein>
    <submittedName>
        <fullName evidence="2">Uncharacterized protein</fullName>
    </submittedName>
</protein>
<proteinExistence type="predicted"/>
<dbReference type="AlphaFoldDB" id="A0A2P5HZT6"/>
<gene>
    <name evidence="2" type="ORF">DHEL01_v205835</name>
</gene>
<evidence type="ECO:0000313" key="3">
    <source>
        <dbReference type="Proteomes" id="UP000094444"/>
    </source>
</evidence>
<evidence type="ECO:0000256" key="1">
    <source>
        <dbReference type="SAM" id="MobiDB-lite"/>
    </source>
</evidence>
<dbReference type="Proteomes" id="UP000094444">
    <property type="component" value="Unassembled WGS sequence"/>
</dbReference>
<feature type="compositionally biased region" description="Acidic residues" evidence="1">
    <location>
        <begin position="404"/>
        <end position="415"/>
    </location>
</feature>
<dbReference type="InParanoid" id="A0A2P5HZT6"/>
<dbReference type="OrthoDB" id="4187949at2759"/>
<dbReference type="EMBL" id="MAVT02000446">
    <property type="protein sequence ID" value="POS75767.1"/>
    <property type="molecule type" value="Genomic_DNA"/>
</dbReference>
<name>A0A2P5HZT6_DIAHE</name>
<feature type="region of interest" description="Disordered" evidence="1">
    <location>
        <begin position="404"/>
        <end position="423"/>
    </location>
</feature>
<evidence type="ECO:0000313" key="2">
    <source>
        <dbReference type="EMBL" id="POS75767.1"/>
    </source>
</evidence>
<feature type="region of interest" description="Disordered" evidence="1">
    <location>
        <begin position="429"/>
        <end position="477"/>
    </location>
</feature>
<feature type="compositionally biased region" description="Polar residues" evidence="1">
    <location>
        <begin position="436"/>
        <end position="445"/>
    </location>
</feature>
<comment type="caution">
    <text evidence="2">The sequence shown here is derived from an EMBL/GenBank/DDBJ whole genome shotgun (WGS) entry which is preliminary data.</text>
</comment>
<organism evidence="2 3">
    <name type="scientific">Diaporthe helianthi</name>
    <dbReference type="NCBI Taxonomy" id="158607"/>
    <lineage>
        <taxon>Eukaryota</taxon>
        <taxon>Fungi</taxon>
        <taxon>Dikarya</taxon>
        <taxon>Ascomycota</taxon>
        <taxon>Pezizomycotina</taxon>
        <taxon>Sordariomycetes</taxon>
        <taxon>Sordariomycetidae</taxon>
        <taxon>Diaporthales</taxon>
        <taxon>Diaporthaceae</taxon>
        <taxon>Diaporthe</taxon>
    </lineage>
</organism>
<feature type="region of interest" description="Disordered" evidence="1">
    <location>
        <begin position="194"/>
        <end position="243"/>
    </location>
</feature>
<keyword evidence="3" id="KW-1185">Reference proteome</keyword>
<sequence>MSAPSSPSPLLGPTTEADEAKLPQGNCRYIMMNTEVKGTRCACVNFTLNKALPGASCECGHLACFHHKTAEPPADRRELELLRQRVQQLEELLVAGNSRSSEVVQRVSELEGIVDSRTEEIGQEIKKTYGNLNRAWHSIGELERRCGDVDNRFQAVGLHLKNVDGELQRLHQRQCELNDADLSLEEQLLEVVESIETPSEAPPPRGRQRQKTTSDPTPPPTSNNPPKATLMPPRSRVAPARGHESASSNLWTVHVSLLPSSSLPFPFERDTSAYKRCLSRGLHQMIAVNGMSAEAFESAVTRAFKGALKDRPWVPLQAKLCDADTLQGLPMLRPLDTSLANSRFDVDFLRTHCAVLDIHGNMDSLYIAMRHSSLSWHALRHSPVFLQGLEASWEYDPILDSSDPFDNDESVDEDERPSAGDLVGALPNFKRAASEMSRSSTTTTVVDGAEGRPQKKVARTTCPPPLVRRQRQRVETA</sequence>
<accession>A0A2P5HZT6</accession>
<reference evidence="2" key="1">
    <citation type="submission" date="2017-09" db="EMBL/GenBank/DDBJ databases">
        <title>Polyketide synthases of a Diaporthe helianthi virulent isolate.</title>
        <authorList>
            <person name="Baroncelli R."/>
        </authorList>
    </citation>
    <scope>NUCLEOTIDE SEQUENCE [LARGE SCALE GENOMIC DNA]</scope>
    <source>
        <strain evidence="2">7/96</strain>
    </source>
</reference>
<dbReference type="STRING" id="158607.A0A2P5HZT6"/>